<evidence type="ECO:0000313" key="1">
    <source>
        <dbReference type="EMBL" id="RQD80969.1"/>
    </source>
</evidence>
<dbReference type="EMBL" id="QZAB01000534">
    <property type="protein sequence ID" value="RQD80969.1"/>
    <property type="molecule type" value="Genomic_DNA"/>
</dbReference>
<dbReference type="Proteomes" id="UP000284763">
    <property type="component" value="Unassembled WGS sequence"/>
</dbReference>
<accession>A0A3R7X3M5</accession>
<keyword evidence="1" id="KW-0808">Transferase</keyword>
<dbReference type="InterPro" id="IPR011011">
    <property type="entry name" value="Znf_FYVE_PHD"/>
</dbReference>
<keyword evidence="1" id="KW-0328">Glycosyltransferase</keyword>
<dbReference type="AlphaFoldDB" id="A0A3R7X3M5"/>
<reference evidence="1 2" key="1">
    <citation type="submission" date="2018-08" db="EMBL/GenBank/DDBJ databases">
        <title>The metabolism and importance of syntrophic acetate oxidation coupled to methane or sulfide production in haloalkaline environments.</title>
        <authorList>
            <person name="Timmers P.H.A."/>
            <person name="Vavourakis C.D."/>
            <person name="Sorokin D.Y."/>
            <person name="Sinninghe Damste J.S."/>
            <person name="Muyzer G."/>
            <person name="Stams A.J.M."/>
            <person name="Plugge C.M."/>
        </authorList>
    </citation>
    <scope>NUCLEOTIDE SEQUENCE [LARGE SCALE GENOMIC DNA]</scope>
    <source>
        <strain evidence="1">MSAO_Arc3</strain>
    </source>
</reference>
<organism evidence="1 2">
    <name type="scientific">Methanosalsum natronophilum</name>
    <dbReference type="NCBI Taxonomy" id="768733"/>
    <lineage>
        <taxon>Archaea</taxon>
        <taxon>Methanobacteriati</taxon>
        <taxon>Methanobacteriota</taxon>
        <taxon>Stenosarchaea group</taxon>
        <taxon>Methanomicrobia</taxon>
        <taxon>Methanosarcinales</taxon>
        <taxon>Methanosarcinaceae</taxon>
        <taxon>Methanosalsum</taxon>
    </lineage>
</organism>
<proteinExistence type="predicted"/>
<dbReference type="GO" id="GO:0016757">
    <property type="term" value="F:glycosyltransferase activity"/>
    <property type="evidence" value="ECO:0007669"/>
    <property type="project" value="UniProtKB-KW"/>
</dbReference>
<dbReference type="InterPro" id="IPR025872">
    <property type="entry name" value="RING_finger_2_prok"/>
</dbReference>
<protein>
    <submittedName>
        <fullName evidence="1">Orotate phosphoribosyltransferase</fullName>
    </submittedName>
</protein>
<dbReference type="SUPFAM" id="SSF57903">
    <property type="entry name" value="FYVE/PHD zinc finger"/>
    <property type="match status" value="1"/>
</dbReference>
<name>A0A3R7X3M5_9EURY</name>
<sequence>MEFIGLCTACNRNTKLHTCIICGSLVCSSCLENNTGLCKLCMKGKNI</sequence>
<evidence type="ECO:0000313" key="2">
    <source>
        <dbReference type="Proteomes" id="UP000284763"/>
    </source>
</evidence>
<dbReference type="Pfam" id="PF14445">
    <property type="entry name" value="Prok-RING_2"/>
    <property type="match status" value="1"/>
</dbReference>
<comment type="caution">
    <text evidence="1">The sequence shown here is derived from an EMBL/GenBank/DDBJ whole genome shotgun (WGS) entry which is preliminary data.</text>
</comment>
<gene>
    <name evidence="1" type="ORF">D5R95_08425</name>
</gene>